<dbReference type="Gene3D" id="2.40.370.10">
    <property type="entry name" value="AttH-like domain"/>
    <property type="match status" value="2"/>
</dbReference>
<dbReference type="RefSeq" id="WP_149652643.1">
    <property type="nucleotide sequence ID" value="NZ_VTZN01000012.1"/>
</dbReference>
<name>A0A5B1BVR2_MYCSI</name>
<accession>A0A5B1BVR2</accession>
<dbReference type="Pfam" id="PF17186">
    <property type="entry name" value="Lipocalin_9"/>
    <property type="match status" value="1"/>
</dbReference>
<evidence type="ECO:0000313" key="2">
    <source>
        <dbReference type="EMBL" id="KAA1251550.1"/>
    </source>
</evidence>
<dbReference type="InterPro" id="IPR023374">
    <property type="entry name" value="AttH-like_dom_sf"/>
</dbReference>
<evidence type="ECO:0000313" key="3">
    <source>
        <dbReference type="Proteomes" id="UP000324701"/>
    </source>
</evidence>
<comment type="caution">
    <text evidence="2">The sequence shown here is derived from an EMBL/GenBank/DDBJ whole genome shotgun (WGS) entry which is preliminary data.</text>
</comment>
<reference evidence="2 3" key="1">
    <citation type="submission" date="2019-09" db="EMBL/GenBank/DDBJ databases">
        <title>Report of infection by Mycobacterium simiae a patient suffering from pulmonary tuberculosis.</title>
        <authorList>
            <person name="Mohanty P.S."/>
            <person name="Bansal A.K."/>
            <person name="Singh H."/>
            <person name="Sharma S."/>
            <person name="Patil S.A."/>
            <person name="Upadhaya P."/>
            <person name="Singh P.K."/>
            <person name="Kumar D."/>
            <person name="Kumar S."/>
            <person name="Singh R.K."/>
            <person name="Chaudhary B."/>
        </authorList>
    </citation>
    <scope>NUCLEOTIDE SEQUENCE [LARGE SCALE GENOMIC DNA]</scope>
    <source>
        <strain evidence="2 3">JAL-560-SIM</strain>
    </source>
</reference>
<keyword evidence="3" id="KW-1185">Reference proteome</keyword>
<dbReference type="Pfam" id="PF07143">
    <property type="entry name" value="CrtC"/>
    <property type="match status" value="1"/>
</dbReference>
<dbReference type="SUPFAM" id="SSF159245">
    <property type="entry name" value="AttH-like"/>
    <property type="match status" value="1"/>
</dbReference>
<dbReference type="Proteomes" id="UP000324701">
    <property type="component" value="Unassembled WGS sequence"/>
</dbReference>
<protein>
    <recommendedName>
        <fullName evidence="1">AttH domain-containing protein</fullName>
    </recommendedName>
</protein>
<dbReference type="AlphaFoldDB" id="A0A5B1BVR2"/>
<proteinExistence type="predicted"/>
<dbReference type="PANTHER" id="PTHR38591">
    <property type="entry name" value="HYDROLASE"/>
    <property type="match status" value="1"/>
</dbReference>
<sequence length="379" mass="41774">MRKIGLAVLIVLVGAAALWRWQQPQADGIAAESLLAILADQDASGYAIASEPGAIQFPRDFGPHEDYQGEWWYYTGNLETAGGRLFGYQLTFFRKALAPTAEAMIVEGSSSWRTNQIYMANFAISDIAKGGFYPVERFGRAALGMAGATAEPYGVWVGDWYARESENKSVTLSAKTQHTALELSLTQTLPPILHGNAGLSVKSEHAETASYYYSLLRQATRGTVTVNGESFSVTGVSWKDHEYFSGALAADDLGWDWFGLQFNNGAALMIYQLRRKNGEFSPFSGGTFVAGDGTVTHLSLSDWRITAHDHWTSSYSHTTYPIGWQIEIKRIGLRLTGAALIRDQEWRGTTPYWEGAASFEGHYRDGPIKGHGYVEMTGY</sequence>
<feature type="domain" description="AttH" evidence="1">
    <location>
        <begin position="70"/>
        <end position="243"/>
    </location>
</feature>
<dbReference type="EMBL" id="VTZN01000012">
    <property type="protein sequence ID" value="KAA1251550.1"/>
    <property type="molecule type" value="Genomic_DNA"/>
</dbReference>
<dbReference type="PANTHER" id="PTHR38591:SF1">
    <property type="entry name" value="BLL1000 PROTEIN"/>
    <property type="match status" value="1"/>
</dbReference>
<gene>
    <name evidence="2" type="ORF">F0Q45_03720</name>
</gene>
<evidence type="ECO:0000259" key="1">
    <source>
        <dbReference type="Pfam" id="PF07143"/>
    </source>
</evidence>
<organism evidence="2 3">
    <name type="scientific">Mycobacterium simiae</name>
    <name type="common">Mycobacterium habana</name>
    <dbReference type="NCBI Taxonomy" id="1784"/>
    <lineage>
        <taxon>Bacteria</taxon>
        <taxon>Bacillati</taxon>
        <taxon>Actinomycetota</taxon>
        <taxon>Actinomycetes</taxon>
        <taxon>Mycobacteriales</taxon>
        <taxon>Mycobacteriaceae</taxon>
        <taxon>Mycobacterium</taxon>
        <taxon>Mycobacterium simiae complex</taxon>
    </lineage>
</organism>
<dbReference type="OrthoDB" id="9770826at2"/>
<dbReference type="InterPro" id="IPR010791">
    <property type="entry name" value="AttH_dom"/>
</dbReference>